<evidence type="ECO:0000313" key="1">
    <source>
        <dbReference type="RefSeq" id="XP_016442401.1"/>
    </source>
</evidence>
<proteinExistence type="predicted"/>
<sequence length="310" mass="34502">MGTVDEILNFRDWVEKLLIVAPMEGRSWKNISHRFGWKVKTHGFPIRGVSVDTIVASRVSLARAQDIILSSSSKRKVDVTQGSEEEEEHDGSSLIRRSRARKRVFSNDEATPRSVSITEPVEATLVSSDDDTHVAARGSDEHLFSRGFDSENLDLVSDEVHLAFYTVSAPVERSLLVFTTIVSAPPQAVMTSSTIPITIISHTEIGSSSESRAMKQIIIEVPANGNLLKKSGQADVWLKPLIGPVEKSKLESHSSLTWMNDIVQSSLKVLISFYILFHSPFIKTFTPFCLDQSHWYRDDKKGFPYGAVDA</sequence>
<dbReference type="KEGG" id="nta:107767818"/>
<dbReference type="OrthoDB" id="10458337at2759"/>
<protein>
    <submittedName>
        <fullName evidence="1">Uncharacterized protein</fullName>
    </submittedName>
</protein>
<dbReference type="RefSeq" id="XP_016442401.1">
    <property type="nucleotide sequence ID" value="XM_016586915.1"/>
</dbReference>
<accession>A0A1S3XR27</accession>
<dbReference type="PaxDb" id="4097-A0A1S3XR27"/>
<gene>
    <name evidence="1" type="primary">LOC107767818</name>
</gene>
<reference evidence="1" key="1">
    <citation type="submission" date="2025-08" db="UniProtKB">
        <authorList>
            <consortium name="RefSeq"/>
        </authorList>
    </citation>
    <scope>IDENTIFICATION</scope>
</reference>
<dbReference type="AlphaFoldDB" id="A0A1S3XR27"/>
<name>A0A1S3XR27_TOBAC</name>
<organism evidence="1">
    <name type="scientific">Nicotiana tabacum</name>
    <name type="common">Common tobacco</name>
    <dbReference type="NCBI Taxonomy" id="4097"/>
    <lineage>
        <taxon>Eukaryota</taxon>
        <taxon>Viridiplantae</taxon>
        <taxon>Streptophyta</taxon>
        <taxon>Embryophyta</taxon>
        <taxon>Tracheophyta</taxon>
        <taxon>Spermatophyta</taxon>
        <taxon>Magnoliopsida</taxon>
        <taxon>eudicotyledons</taxon>
        <taxon>Gunneridae</taxon>
        <taxon>Pentapetalae</taxon>
        <taxon>asterids</taxon>
        <taxon>lamiids</taxon>
        <taxon>Solanales</taxon>
        <taxon>Solanaceae</taxon>
        <taxon>Nicotianoideae</taxon>
        <taxon>Nicotianeae</taxon>
        <taxon>Nicotiana</taxon>
    </lineage>
</organism>